<dbReference type="OrthoDB" id="340962at2759"/>
<dbReference type="CDD" id="cd20524">
    <property type="entry name" value="CYCLIN_CCNH_rpt1"/>
    <property type="match status" value="1"/>
</dbReference>
<dbReference type="PANTHER" id="PTHR10026">
    <property type="entry name" value="CYCLIN"/>
    <property type="match status" value="1"/>
</dbReference>
<feature type="region of interest" description="Disordered" evidence="3">
    <location>
        <begin position="292"/>
        <end position="316"/>
    </location>
</feature>
<proteinExistence type="inferred from homology"/>
<dbReference type="GeneID" id="26838178"/>
<evidence type="ECO:0000256" key="1">
    <source>
        <dbReference type="ARBA" id="ARBA00023127"/>
    </source>
</evidence>
<comment type="similarity">
    <text evidence="2">Belongs to the cyclin family.</text>
</comment>
<dbReference type="AlphaFoldDB" id="A0A0V1Q3B5"/>
<dbReference type="RefSeq" id="XP_015469137.1">
    <property type="nucleotide sequence ID" value="XM_015609999.1"/>
</dbReference>
<accession>A0A0V1Q3B5</accession>
<dbReference type="GO" id="GO:0016538">
    <property type="term" value="F:cyclin-dependent protein serine/threonine kinase regulator activity"/>
    <property type="evidence" value="ECO:0007669"/>
    <property type="project" value="InterPro"/>
</dbReference>
<dbReference type="CDD" id="cd20525">
    <property type="entry name" value="CYCLIN_CCNH_rpt2"/>
    <property type="match status" value="1"/>
</dbReference>
<dbReference type="InterPro" id="IPR031658">
    <property type="entry name" value="Cyclin_C_2"/>
</dbReference>
<evidence type="ECO:0000313" key="6">
    <source>
        <dbReference type="Proteomes" id="UP000054251"/>
    </source>
</evidence>
<dbReference type="InterPro" id="IPR006671">
    <property type="entry name" value="Cyclin_N"/>
</dbReference>
<protein>
    <recommendedName>
        <fullName evidence="4">Cyclin-like domain-containing protein</fullName>
    </recommendedName>
</protein>
<dbReference type="Pfam" id="PF16899">
    <property type="entry name" value="Cyclin_C_2"/>
    <property type="match status" value="1"/>
</dbReference>
<evidence type="ECO:0000259" key="4">
    <source>
        <dbReference type="SMART" id="SM00385"/>
    </source>
</evidence>
<comment type="caution">
    <text evidence="5">The sequence shown here is derived from an EMBL/GenBank/DDBJ whole genome shotgun (WGS) entry which is preliminary data.</text>
</comment>
<dbReference type="GO" id="GO:0006357">
    <property type="term" value="P:regulation of transcription by RNA polymerase II"/>
    <property type="evidence" value="ECO:0007669"/>
    <property type="project" value="InterPro"/>
</dbReference>
<name>A0A0V1Q3B5_9ASCO</name>
<gene>
    <name evidence="5" type="ORF">AC631_01169</name>
</gene>
<dbReference type="SMART" id="SM00385">
    <property type="entry name" value="CYCLIN"/>
    <property type="match status" value="1"/>
</dbReference>
<dbReference type="InterPro" id="IPR043198">
    <property type="entry name" value="Cyclin/Ssn8"/>
</dbReference>
<feature type="compositionally biased region" description="Basic and acidic residues" evidence="3">
    <location>
        <begin position="292"/>
        <end position="315"/>
    </location>
</feature>
<dbReference type="Gene3D" id="1.10.472.10">
    <property type="entry name" value="Cyclin-like"/>
    <property type="match status" value="2"/>
</dbReference>
<keyword evidence="1 2" id="KW-0195">Cyclin</keyword>
<dbReference type="InterPro" id="IPR036915">
    <property type="entry name" value="Cyclin-like_sf"/>
</dbReference>
<evidence type="ECO:0000256" key="3">
    <source>
        <dbReference type="SAM" id="MobiDB-lite"/>
    </source>
</evidence>
<dbReference type="SUPFAM" id="SSF47954">
    <property type="entry name" value="Cyclin-like"/>
    <property type="match status" value="2"/>
</dbReference>
<keyword evidence="6" id="KW-1185">Reference proteome</keyword>
<dbReference type="EMBL" id="LMYN01000015">
    <property type="protein sequence ID" value="KSA03035.1"/>
    <property type="molecule type" value="Genomic_DNA"/>
</dbReference>
<sequence>MADLGELNKNIEEDGKSHPIRKKPQVTVDDLYRRSTQYQLWSYTSESLREAKQKVNEKGRQHAIEEFERALVKLKSDSKGDFDKYQDELTSQKLLDLLTPEEELKYLNFYCENIIKVVSSFRMPTQVKATAVSFFKKFYLVNSVMEYHPKNILYTCVFLAAKSENYFMSIESFCKALPKTEPKDVLDLEFIVLQSLKFTLLVHHPFRPLYGFFLDFQAVLLHPTPLMYDVNVDTIGGMYDKAKKWLSDYALLSDVSFLFSPPQIALAAMYDIDKRITDRYLKRKFLSEHHHDEDNTQGKLDTIKEDPESRTDKIPVDNNVEDNVNIKKEEVDLEEADLQNTNKDDAKAGDIYKAQREQYETLVRTIRKCIKLAKQIPETSREESAKVDKKCFFALNPSRLLKKKLNKLTTGNNSTPVPASN</sequence>
<dbReference type="Pfam" id="PF00134">
    <property type="entry name" value="Cyclin_N"/>
    <property type="match status" value="1"/>
</dbReference>
<feature type="domain" description="Cyclin-like" evidence="4">
    <location>
        <begin position="112"/>
        <end position="194"/>
    </location>
</feature>
<organism evidence="5 6">
    <name type="scientific">Debaryomyces fabryi</name>
    <dbReference type="NCBI Taxonomy" id="58627"/>
    <lineage>
        <taxon>Eukaryota</taxon>
        <taxon>Fungi</taxon>
        <taxon>Dikarya</taxon>
        <taxon>Ascomycota</taxon>
        <taxon>Saccharomycotina</taxon>
        <taxon>Pichiomycetes</taxon>
        <taxon>Debaryomycetaceae</taxon>
        <taxon>Debaryomyces</taxon>
    </lineage>
</organism>
<evidence type="ECO:0000256" key="2">
    <source>
        <dbReference type="RuleBase" id="RU000383"/>
    </source>
</evidence>
<evidence type="ECO:0000313" key="5">
    <source>
        <dbReference type="EMBL" id="KSA03035.1"/>
    </source>
</evidence>
<reference evidence="5 6" key="1">
    <citation type="submission" date="2015-11" db="EMBL/GenBank/DDBJ databases">
        <title>The genome of Debaryomyces fabryi.</title>
        <authorList>
            <person name="Tafer H."/>
            <person name="Lopandic K."/>
        </authorList>
    </citation>
    <scope>NUCLEOTIDE SEQUENCE [LARGE SCALE GENOMIC DNA]</scope>
    <source>
        <strain evidence="5 6">CBS 789</strain>
    </source>
</reference>
<dbReference type="InterPro" id="IPR013763">
    <property type="entry name" value="Cyclin-like_dom"/>
</dbReference>
<feature type="region of interest" description="Disordered" evidence="3">
    <location>
        <begin position="1"/>
        <end position="24"/>
    </location>
</feature>
<dbReference type="Proteomes" id="UP000054251">
    <property type="component" value="Unassembled WGS sequence"/>
</dbReference>